<proteinExistence type="predicted"/>
<gene>
    <name evidence="2" type="ORF">O181_004233</name>
</gene>
<feature type="compositionally biased region" description="Basic and acidic residues" evidence="1">
    <location>
        <begin position="11"/>
        <end position="26"/>
    </location>
</feature>
<feature type="compositionally biased region" description="Basic residues" evidence="1">
    <location>
        <begin position="43"/>
        <end position="54"/>
    </location>
</feature>
<organism evidence="2 3">
    <name type="scientific">Austropuccinia psidii MF-1</name>
    <dbReference type="NCBI Taxonomy" id="1389203"/>
    <lineage>
        <taxon>Eukaryota</taxon>
        <taxon>Fungi</taxon>
        <taxon>Dikarya</taxon>
        <taxon>Basidiomycota</taxon>
        <taxon>Pucciniomycotina</taxon>
        <taxon>Pucciniomycetes</taxon>
        <taxon>Pucciniales</taxon>
        <taxon>Sphaerophragmiaceae</taxon>
        <taxon>Austropuccinia</taxon>
    </lineage>
</organism>
<reference evidence="2" key="1">
    <citation type="submission" date="2021-03" db="EMBL/GenBank/DDBJ databases">
        <title>Draft genome sequence of rust myrtle Austropuccinia psidii MF-1, a brazilian biotype.</title>
        <authorList>
            <person name="Quecine M.C."/>
            <person name="Pachon D.M.R."/>
            <person name="Bonatelli M.L."/>
            <person name="Correr F.H."/>
            <person name="Franceschini L.M."/>
            <person name="Leite T.F."/>
            <person name="Margarido G.R.A."/>
            <person name="Almeida C.A."/>
            <person name="Ferrarezi J.A."/>
            <person name="Labate C.A."/>
        </authorList>
    </citation>
    <scope>NUCLEOTIDE SEQUENCE</scope>
    <source>
        <strain evidence="2">MF-1</strain>
    </source>
</reference>
<evidence type="ECO:0000313" key="3">
    <source>
        <dbReference type="Proteomes" id="UP000765509"/>
    </source>
</evidence>
<comment type="caution">
    <text evidence="2">The sequence shown here is derived from an EMBL/GenBank/DDBJ whole genome shotgun (WGS) entry which is preliminary data.</text>
</comment>
<evidence type="ECO:0000256" key="1">
    <source>
        <dbReference type="SAM" id="MobiDB-lite"/>
    </source>
</evidence>
<dbReference type="EMBL" id="AVOT02000801">
    <property type="protein sequence ID" value="MBW0464518.1"/>
    <property type="molecule type" value="Genomic_DNA"/>
</dbReference>
<accession>A0A9Q3BG68</accession>
<name>A0A9Q3BG68_9BASI</name>
<protein>
    <submittedName>
        <fullName evidence="2">Uncharacterized protein</fullName>
    </submittedName>
</protein>
<feature type="region of interest" description="Disordered" evidence="1">
    <location>
        <begin position="1"/>
        <end position="73"/>
    </location>
</feature>
<dbReference type="AlphaFoldDB" id="A0A9Q3BG68"/>
<dbReference type="OrthoDB" id="5552562at2759"/>
<feature type="region of interest" description="Disordered" evidence="1">
    <location>
        <begin position="100"/>
        <end position="121"/>
    </location>
</feature>
<feature type="compositionally biased region" description="Polar residues" evidence="1">
    <location>
        <begin position="1"/>
        <end position="10"/>
    </location>
</feature>
<keyword evidence="3" id="KW-1185">Reference proteome</keyword>
<sequence length="121" mass="14144">MDITLELTTRYNERQKGKGGKQEKKPQLIGSNYFRHPQDSLSKKPHQKKNKKGKNVQVSKEKPHSALLNKEKKLFGSENERNIKEGLFTYFDGKNPIEKFFKRPQNKPSSSRGFRRKQVKA</sequence>
<evidence type="ECO:0000313" key="2">
    <source>
        <dbReference type="EMBL" id="MBW0464518.1"/>
    </source>
</evidence>
<feature type="compositionally biased region" description="Basic and acidic residues" evidence="1">
    <location>
        <begin position="59"/>
        <end position="73"/>
    </location>
</feature>
<dbReference type="Proteomes" id="UP000765509">
    <property type="component" value="Unassembled WGS sequence"/>
</dbReference>